<reference evidence="1 2" key="1">
    <citation type="submission" date="2019-07" db="EMBL/GenBank/DDBJ databases">
        <title>The draft genome sequence of Aquimarina algiphila M91.</title>
        <authorList>
            <person name="Meng X."/>
        </authorList>
    </citation>
    <scope>NUCLEOTIDE SEQUENCE [LARGE SCALE GENOMIC DNA]</scope>
    <source>
        <strain evidence="1 2">M91</strain>
    </source>
</reference>
<evidence type="ECO:0000313" key="2">
    <source>
        <dbReference type="Proteomes" id="UP000318833"/>
    </source>
</evidence>
<keyword evidence="2" id="KW-1185">Reference proteome</keyword>
<dbReference type="OrthoDB" id="1442355at2"/>
<sequence>MKKSFLHILALGLVFVSCSNDDDNSATDFKGITYKLIEVNVETPQDVNGDGKANRNEMLETDCYQNTQIVLESPTDFYNVTQKFGHLDRGLEVSTSCQSNDYNGTYELSEKQLVLKDKDQKEETFQIVGDQLKVSYDWTFFDGDLTKKVEFVYQKQ</sequence>
<dbReference type="PROSITE" id="PS51257">
    <property type="entry name" value="PROKAR_LIPOPROTEIN"/>
    <property type="match status" value="1"/>
</dbReference>
<organism evidence="1 2">
    <name type="scientific">Aquimarina algiphila</name>
    <dbReference type="NCBI Taxonomy" id="2047982"/>
    <lineage>
        <taxon>Bacteria</taxon>
        <taxon>Pseudomonadati</taxon>
        <taxon>Bacteroidota</taxon>
        <taxon>Flavobacteriia</taxon>
        <taxon>Flavobacteriales</taxon>
        <taxon>Flavobacteriaceae</taxon>
        <taxon>Aquimarina</taxon>
    </lineage>
</organism>
<comment type="caution">
    <text evidence="1">The sequence shown here is derived from an EMBL/GenBank/DDBJ whole genome shotgun (WGS) entry which is preliminary data.</text>
</comment>
<dbReference type="RefSeq" id="WP_143918031.1">
    <property type="nucleotide sequence ID" value="NZ_CANLFO010000016.1"/>
</dbReference>
<name>A0A554VEL6_9FLAO</name>
<gene>
    <name evidence="1" type="ORF">FOF46_22720</name>
</gene>
<dbReference type="AlphaFoldDB" id="A0A554VEL6"/>
<accession>A0A554VEL6</accession>
<dbReference type="EMBL" id="VLNR01000060">
    <property type="protein sequence ID" value="TSE05486.1"/>
    <property type="molecule type" value="Genomic_DNA"/>
</dbReference>
<proteinExistence type="predicted"/>
<protein>
    <recommendedName>
        <fullName evidence="3">Lipocalin-like domain-containing protein</fullName>
    </recommendedName>
</protein>
<evidence type="ECO:0008006" key="3">
    <source>
        <dbReference type="Google" id="ProtNLM"/>
    </source>
</evidence>
<evidence type="ECO:0000313" key="1">
    <source>
        <dbReference type="EMBL" id="TSE05486.1"/>
    </source>
</evidence>
<dbReference type="Proteomes" id="UP000318833">
    <property type="component" value="Unassembled WGS sequence"/>
</dbReference>